<reference evidence="3 4" key="1">
    <citation type="submission" date="2016-05" db="EMBL/GenBank/DDBJ databases">
        <title>Comparative analysis of secretome profiles of manganese(II)-oxidizing ascomycete fungi.</title>
        <authorList>
            <consortium name="DOE Joint Genome Institute"/>
            <person name="Zeiner C.A."/>
            <person name="Purvine S.O."/>
            <person name="Zink E.M."/>
            <person name="Wu S."/>
            <person name="Pasa-Tolic L."/>
            <person name="Chaput D.L."/>
            <person name="Haridas S."/>
            <person name="Grigoriev I.V."/>
            <person name="Santelli C.M."/>
            <person name="Hansel C.M."/>
        </authorList>
    </citation>
    <scope>NUCLEOTIDE SEQUENCE [LARGE SCALE GENOMIC DNA]</scope>
    <source>
        <strain evidence="3 4">AP3s5-JAC2a</strain>
    </source>
</reference>
<protein>
    <submittedName>
        <fullName evidence="3">DUF1766-domain-containing protein</fullName>
    </submittedName>
</protein>
<evidence type="ECO:0000259" key="2">
    <source>
        <dbReference type="SMART" id="SM00974"/>
    </source>
</evidence>
<evidence type="ECO:0000313" key="3">
    <source>
        <dbReference type="EMBL" id="OAG07516.1"/>
    </source>
</evidence>
<feature type="domain" description="Bacteriophage T5 Orf172 DNA-binding" evidence="2">
    <location>
        <begin position="481"/>
        <end position="572"/>
    </location>
</feature>
<proteinExistence type="predicted"/>
<dbReference type="RefSeq" id="XP_018037881.1">
    <property type="nucleotide sequence ID" value="XM_018184842.1"/>
</dbReference>
<dbReference type="PANTHER" id="PTHR28094">
    <property type="entry name" value="MEIOTICALLY UP-REGULATED GENE 113 PROTEIN"/>
    <property type="match status" value="1"/>
</dbReference>
<feature type="region of interest" description="Disordered" evidence="1">
    <location>
        <begin position="64"/>
        <end position="95"/>
    </location>
</feature>
<dbReference type="OrthoDB" id="2417614at2759"/>
<evidence type="ECO:0000313" key="4">
    <source>
        <dbReference type="Proteomes" id="UP000077069"/>
    </source>
</evidence>
<dbReference type="AlphaFoldDB" id="A0A177CJN6"/>
<organism evidence="3 4">
    <name type="scientific">Paraphaeosphaeria sporulosa</name>
    <dbReference type="NCBI Taxonomy" id="1460663"/>
    <lineage>
        <taxon>Eukaryota</taxon>
        <taxon>Fungi</taxon>
        <taxon>Dikarya</taxon>
        <taxon>Ascomycota</taxon>
        <taxon>Pezizomycotina</taxon>
        <taxon>Dothideomycetes</taxon>
        <taxon>Pleosporomycetidae</taxon>
        <taxon>Pleosporales</taxon>
        <taxon>Massarineae</taxon>
        <taxon>Didymosphaeriaceae</taxon>
        <taxon>Paraphaeosphaeria</taxon>
    </lineage>
</organism>
<dbReference type="STRING" id="1460663.A0A177CJN6"/>
<feature type="compositionally biased region" description="Low complexity" evidence="1">
    <location>
        <begin position="73"/>
        <end position="86"/>
    </location>
</feature>
<sequence>MATHTPNRSIQNRQYVVKIEAQPNSVQEKSLASTNLPRNVELGPVNDLESGLLGIFNVDDHSDVNSETPLPLPSTGTASTASSPGTIDDIWDSPLPSSHHLSPTCSDVTLTPLTPPSAHYVSPDSSPAPRAYKALPVKCVEEGGARDALATLNASHCAKTNLGIDPTQDEDYFFKPQKLIRNLTKELQAIANANAAAAQPCYNLRPDFNFGGATESKTSARPHRSIVVTRHDARSESKPQIEVKRTAEISDKNSLPRTQMASNLLHTTLEHIVPMTIQSRVMENHGKCVASKVGKPQERCSSKSPGLGIDIISRNLSRCNVEADPSGVLEHIERLVEAVMCGTHRNVARSSKRQEKLKNLATCFVKLSGAERTEFQAWLSAIAPRHLPTGVQPTTVHIPQKDTKSAASKTLETRDKPVAPSATKKNPAGDTWKQAHLPGFRAYQPKSTKDQSISTALHREIIKPLPPSSLKDGFIYVFWDKEHFGKVKIGRTNDLERRLKEWNRDCNRIHMYHPASQREELSKIPHVSRIERLIHIELKECRKQRYCPSCDKTHQEWFDVGEASVTKIFRKWQDWIMQRPYALDPITDTWVLRPEVMQTLDQVCEPVVLAEKPLPLRRAAAKGPKKPKRRSL</sequence>
<keyword evidence="4" id="KW-1185">Reference proteome</keyword>
<dbReference type="PANTHER" id="PTHR28094:SF1">
    <property type="entry name" value="MEIOTICALLY UP-REGULATED GENE 113 PROTEIN"/>
    <property type="match status" value="1"/>
</dbReference>
<dbReference type="SMART" id="SM00974">
    <property type="entry name" value="T5orf172"/>
    <property type="match status" value="1"/>
</dbReference>
<dbReference type="Pfam" id="PF10544">
    <property type="entry name" value="T5orf172"/>
    <property type="match status" value="1"/>
</dbReference>
<dbReference type="InterPro" id="IPR053006">
    <property type="entry name" value="Meiosis_regulatory"/>
</dbReference>
<gene>
    <name evidence="3" type="ORF">CC84DRAFT_1258596</name>
</gene>
<feature type="region of interest" description="Disordered" evidence="1">
    <location>
        <begin position="390"/>
        <end position="438"/>
    </location>
</feature>
<dbReference type="Proteomes" id="UP000077069">
    <property type="component" value="Unassembled WGS sequence"/>
</dbReference>
<dbReference type="EMBL" id="KV441551">
    <property type="protein sequence ID" value="OAG07516.1"/>
    <property type="molecule type" value="Genomic_DNA"/>
</dbReference>
<dbReference type="InParanoid" id="A0A177CJN6"/>
<evidence type="ECO:0000256" key="1">
    <source>
        <dbReference type="SAM" id="MobiDB-lite"/>
    </source>
</evidence>
<name>A0A177CJN6_9PLEO</name>
<dbReference type="InterPro" id="IPR018306">
    <property type="entry name" value="Phage_T5_Orf172_DNA-bd"/>
</dbReference>
<accession>A0A177CJN6</accession>
<dbReference type="GeneID" id="28768328"/>